<feature type="domain" description="Nucleoside phosphorylase" evidence="3">
    <location>
        <begin position="31"/>
        <end position="221"/>
    </location>
</feature>
<dbReference type="PANTHER" id="PTHR46832">
    <property type="entry name" value="5'-METHYLTHIOADENOSINE/S-ADENOSYLHOMOCYSTEINE NUCLEOSIDASE"/>
    <property type="match status" value="1"/>
</dbReference>
<keyword evidence="1 4" id="KW-0378">Hydrolase</keyword>
<name>A0A5J5GCU7_9BACL</name>
<evidence type="ECO:0000256" key="1">
    <source>
        <dbReference type="HAMAP-Rule" id="MF_00991"/>
    </source>
</evidence>
<protein>
    <recommendedName>
        <fullName evidence="1 2">Futalosine hydrolase</fullName>
        <shortName evidence="1">FL hydrolase</shortName>
        <ecNumber evidence="1 2">3.2.2.26</ecNumber>
    </recommendedName>
    <alternativeName>
        <fullName evidence="1">Futalosine nucleosidase</fullName>
    </alternativeName>
    <alternativeName>
        <fullName evidence="1">Menaquinone biosynthetic enzyme MqnB</fullName>
    </alternativeName>
</protein>
<keyword evidence="4" id="KW-0326">Glycosidase</keyword>
<reference evidence="4 5" key="1">
    <citation type="submission" date="2019-09" db="EMBL/GenBank/DDBJ databases">
        <title>Bacillus ochoae sp. nov., Paenibacillus whitsoniae sp. nov., Paenibacillus spiritus sp. nov. Isolated from the Mars Exploration Rover during spacecraft assembly.</title>
        <authorList>
            <person name="Seuylemezian A."/>
            <person name="Vaishampayan P."/>
        </authorList>
    </citation>
    <scope>NUCLEOTIDE SEQUENCE [LARGE SCALE GENOMIC DNA]</scope>
    <source>
        <strain evidence="4 5">MER_111</strain>
    </source>
</reference>
<dbReference type="GO" id="GO:0009116">
    <property type="term" value="P:nucleoside metabolic process"/>
    <property type="evidence" value="ECO:0007669"/>
    <property type="project" value="InterPro"/>
</dbReference>
<sequence>MPLNRTPSTAPARVLIVTAVQAEADALRRGLTGPYAGRYDLLAAGAGPAAAAAGTAARLAAGTYGCVVSAGIAGGFPGRAPVGSLVVASELVHADFGSETPEGFRSAAELGYGRTVYPADAERAGALAAALAAAGLAVSTGPVLTVSTATGSAAAADALAARVPGAAAEAMEGCGVAAAALAAGLPVLELRAISNPVGPRDRDAWRIGEALDALAAAATLLSEVPL</sequence>
<dbReference type="InterPro" id="IPR019963">
    <property type="entry name" value="FL_hydrolase_MqnB"/>
</dbReference>
<dbReference type="HAMAP" id="MF_00991">
    <property type="entry name" value="MqnB"/>
    <property type="match status" value="1"/>
</dbReference>
<dbReference type="InterPro" id="IPR035994">
    <property type="entry name" value="Nucleoside_phosphorylase_sf"/>
</dbReference>
<accession>A0A5J5GCU7</accession>
<dbReference type="Pfam" id="PF01048">
    <property type="entry name" value="PNP_UDP_1"/>
    <property type="match status" value="1"/>
</dbReference>
<dbReference type="GO" id="GO:0008930">
    <property type="term" value="F:methylthioadenosine nucleosidase activity"/>
    <property type="evidence" value="ECO:0007669"/>
    <property type="project" value="TreeGrafter"/>
</dbReference>
<gene>
    <name evidence="1" type="primary">mqnB</name>
    <name evidence="4" type="ORF">F4V43_06870</name>
</gene>
<evidence type="ECO:0000313" key="4">
    <source>
        <dbReference type="EMBL" id="KAA9005798.1"/>
    </source>
</evidence>
<dbReference type="GO" id="GO:0019284">
    <property type="term" value="P:L-methionine salvage from S-adenosylmethionine"/>
    <property type="evidence" value="ECO:0007669"/>
    <property type="project" value="TreeGrafter"/>
</dbReference>
<dbReference type="NCBIfam" id="TIGR03664">
    <property type="entry name" value="fut_nucase"/>
    <property type="match status" value="1"/>
</dbReference>
<keyword evidence="1" id="KW-0474">Menaquinone biosynthesis</keyword>
<comment type="similarity">
    <text evidence="1">Belongs to the PNP/UDP phosphorylase family. Futalosine hydrolase subfamily.</text>
</comment>
<dbReference type="EC" id="3.2.2.26" evidence="1 2"/>
<dbReference type="Proteomes" id="UP000367750">
    <property type="component" value="Unassembled WGS sequence"/>
</dbReference>
<dbReference type="EMBL" id="VYKK01000007">
    <property type="protein sequence ID" value="KAA9005798.1"/>
    <property type="molecule type" value="Genomic_DNA"/>
</dbReference>
<dbReference type="PANTHER" id="PTHR46832:SF2">
    <property type="entry name" value="FUTALOSINE HYDROLASE"/>
    <property type="match status" value="1"/>
</dbReference>
<dbReference type="NCBIfam" id="NF006087">
    <property type="entry name" value="PRK08236.1"/>
    <property type="match status" value="1"/>
</dbReference>
<dbReference type="GO" id="GO:0005829">
    <property type="term" value="C:cytosol"/>
    <property type="evidence" value="ECO:0007669"/>
    <property type="project" value="TreeGrafter"/>
</dbReference>
<evidence type="ECO:0000313" key="5">
    <source>
        <dbReference type="Proteomes" id="UP000367750"/>
    </source>
</evidence>
<dbReference type="InterPro" id="IPR000845">
    <property type="entry name" value="Nucleoside_phosphorylase_d"/>
</dbReference>
<comment type="catalytic activity">
    <reaction evidence="1">
        <text>futalosine + H2O = dehypoxanthine futalosine + hypoxanthine</text>
        <dbReference type="Rhea" id="RHEA:25904"/>
        <dbReference type="ChEBI" id="CHEBI:15377"/>
        <dbReference type="ChEBI" id="CHEBI:17368"/>
        <dbReference type="ChEBI" id="CHEBI:58863"/>
        <dbReference type="ChEBI" id="CHEBI:58864"/>
        <dbReference type="EC" id="3.2.2.26"/>
    </reaction>
</comment>
<keyword evidence="5" id="KW-1185">Reference proteome</keyword>
<evidence type="ECO:0000259" key="3">
    <source>
        <dbReference type="Pfam" id="PF01048"/>
    </source>
</evidence>
<evidence type="ECO:0000256" key="2">
    <source>
        <dbReference type="NCBIfam" id="TIGR03664"/>
    </source>
</evidence>
<dbReference type="GO" id="GO:0008782">
    <property type="term" value="F:adenosylhomocysteine nucleosidase activity"/>
    <property type="evidence" value="ECO:0007669"/>
    <property type="project" value="TreeGrafter"/>
</dbReference>
<dbReference type="Gene3D" id="3.40.50.1580">
    <property type="entry name" value="Nucleoside phosphorylase domain"/>
    <property type="match status" value="1"/>
</dbReference>
<dbReference type="SUPFAM" id="SSF53167">
    <property type="entry name" value="Purine and uridine phosphorylases"/>
    <property type="match status" value="1"/>
</dbReference>
<dbReference type="GO" id="GO:0009234">
    <property type="term" value="P:menaquinone biosynthetic process"/>
    <property type="evidence" value="ECO:0007669"/>
    <property type="project" value="UniProtKB-UniRule"/>
</dbReference>
<comment type="function">
    <text evidence="1">Catalyzes the hydrolysis of futalosine (FL) to dehypoxanthine futalosine (DHFL) and hypoxanthine, a step in the biosynthesis of menaquinone (MK, vitamin K2).</text>
</comment>
<dbReference type="UniPathway" id="UPA00079"/>
<dbReference type="OrthoDB" id="9788270at2"/>
<dbReference type="AlphaFoldDB" id="A0A5J5GCU7"/>
<comment type="pathway">
    <text evidence="1">Quinol/quinone metabolism; menaquinone biosynthesis.</text>
</comment>
<organism evidence="4 5">
    <name type="scientific">Paenibacillus spiritus</name>
    <dbReference type="NCBI Taxonomy" id="2496557"/>
    <lineage>
        <taxon>Bacteria</taxon>
        <taxon>Bacillati</taxon>
        <taxon>Bacillota</taxon>
        <taxon>Bacilli</taxon>
        <taxon>Bacillales</taxon>
        <taxon>Paenibacillaceae</taxon>
        <taxon>Paenibacillus</taxon>
    </lineage>
</organism>
<proteinExistence type="inferred from homology"/>
<comment type="caution">
    <text evidence="4">The sequence shown here is derived from an EMBL/GenBank/DDBJ whole genome shotgun (WGS) entry which is preliminary data.</text>
</comment>